<evidence type="ECO:0000313" key="2">
    <source>
        <dbReference type="Proteomes" id="UP000549009"/>
    </source>
</evidence>
<comment type="caution">
    <text evidence="1">The sequence shown here is derived from an EMBL/GenBank/DDBJ whole genome shotgun (WGS) entry which is preliminary data.</text>
</comment>
<proteinExistence type="predicted"/>
<reference evidence="1 2" key="1">
    <citation type="submission" date="2020-08" db="EMBL/GenBank/DDBJ databases">
        <title>Genomic Encyclopedia of Type Strains, Phase III (KMG-III): the genomes of soil and plant-associated and newly described type strains.</title>
        <authorList>
            <person name="Whitman W."/>
        </authorList>
    </citation>
    <scope>NUCLEOTIDE SEQUENCE [LARGE SCALE GENOMIC DNA]</scope>
    <source>
        <strain evidence="1 2">CECT 3146</strain>
    </source>
</reference>
<sequence>MITVSTTDVTTSTTKSCQKSGVKDVPMTCLSVRRESRLLFRFHRIP</sequence>
<protein>
    <submittedName>
        <fullName evidence="1">Uncharacterized protein</fullName>
    </submittedName>
</protein>
<dbReference type="AlphaFoldDB" id="A0A7W8APV7"/>
<dbReference type="EMBL" id="JACHJD010000002">
    <property type="protein sequence ID" value="MBB5102391.1"/>
    <property type="molecule type" value="Genomic_DNA"/>
</dbReference>
<evidence type="ECO:0000313" key="1">
    <source>
        <dbReference type="EMBL" id="MBB5102391.1"/>
    </source>
</evidence>
<dbReference type="Proteomes" id="UP000549009">
    <property type="component" value="Unassembled WGS sequence"/>
</dbReference>
<gene>
    <name evidence="1" type="ORF">FHS40_001444</name>
</gene>
<keyword evidence="2" id="KW-1185">Reference proteome</keyword>
<accession>A0A7W8APV7</accession>
<name>A0A7W8APV7_STRST</name>
<organism evidence="1 2">
    <name type="scientific">Streptomyces spectabilis</name>
    <dbReference type="NCBI Taxonomy" id="68270"/>
    <lineage>
        <taxon>Bacteria</taxon>
        <taxon>Bacillati</taxon>
        <taxon>Actinomycetota</taxon>
        <taxon>Actinomycetes</taxon>
        <taxon>Kitasatosporales</taxon>
        <taxon>Streptomycetaceae</taxon>
        <taxon>Streptomyces</taxon>
    </lineage>
</organism>